<feature type="compositionally biased region" description="Basic and acidic residues" evidence="1">
    <location>
        <begin position="93"/>
        <end position="104"/>
    </location>
</feature>
<dbReference type="EMBL" id="JAUJYO010000015">
    <property type="protein sequence ID" value="KAK1296024.1"/>
    <property type="molecule type" value="Genomic_DNA"/>
</dbReference>
<reference evidence="2" key="2">
    <citation type="submission" date="2023-06" db="EMBL/GenBank/DDBJ databases">
        <authorList>
            <person name="Ma L."/>
            <person name="Liu K.-W."/>
            <person name="Li Z."/>
            <person name="Hsiao Y.-Y."/>
            <person name="Qi Y."/>
            <person name="Fu T."/>
            <person name="Tang G."/>
            <person name="Zhang D."/>
            <person name="Sun W.-H."/>
            <person name="Liu D.-K."/>
            <person name="Li Y."/>
            <person name="Chen G.-Z."/>
            <person name="Liu X.-D."/>
            <person name="Liao X.-Y."/>
            <person name="Jiang Y.-T."/>
            <person name="Yu X."/>
            <person name="Hao Y."/>
            <person name="Huang J."/>
            <person name="Zhao X.-W."/>
            <person name="Ke S."/>
            <person name="Chen Y.-Y."/>
            <person name="Wu W.-L."/>
            <person name="Hsu J.-L."/>
            <person name="Lin Y.-F."/>
            <person name="Huang M.-D."/>
            <person name="Li C.-Y."/>
            <person name="Huang L."/>
            <person name="Wang Z.-W."/>
            <person name="Zhao X."/>
            <person name="Zhong W.-Y."/>
            <person name="Peng D.-H."/>
            <person name="Ahmad S."/>
            <person name="Lan S."/>
            <person name="Zhang J.-S."/>
            <person name="Tsai W.-C."/>
            <person name="Van De Peer Y."/>
            <person name="Liu Z.-J."/>
        </authorList>
    </citation>
    <scope>NUCLEOTIDE SEQUENCE</scope>
    <source>
        <strain evidence="2">CP</strain>
        <tissue evidence="2">Leaves</tissue>
    </source>
</reference>
<protein>
    <submittedName>
        <fullName evidence="2">Uncharacterized protein</fullName>
    </submittedName>
</protein>
<comment type="caution">
    <text evidence="2">The sequence shown here is derived from an EMBL/GenBank/DDBJ whole genome shotgun (WGS) entry which is preliminary data.</text>
</comment>
<keyword evidence="3" id="KW-1185">Reference proteome</keyword>
<dbReference type="AlphaFoldDB" id="A0AAV9D5C2"/>
<accession>A0AAV9D5C2</accession>
<feature type="region of interest" description="Disordered" evidence="1">
    <location>
        <begin position="93"/>
        <end position="113"/>
    </location>
</feature>
<name>A0AAV9D5C2_ACOCL</name>
<organism evidence="2 3">
    <name type="scientific">Acorus calamus</name>
    <name type="common">Sweet flag</name>
    <dbReference type="NCBI Taxonomy" id="4465"/>
    <lineage>
        <taxon>Eukaryota</taxon>
        <taxon>Viridiplantae</taxon>
        <taxon>Streptophyta</taxon>
        <taxon>Embryophyta</taxon>
        <taxon>Tracheophyta</taxon>
        <taxon>Spermatophyta</taxon>
        <taxon>Magnoliopsida</taxon>
        <taxon>Liliopsida</taxon>
        <taxon>Acoraceae</taxon>
        <taxon>Acorus</taxon>
    </lineage>
</organism>
<evidence type="ECO:0000313" key="3">
    <source>
        <dbReference type="Proteomes" id="UP001180020"/>
    </source>
</evidence>
<gene>
    <name evidence="2" type="ORF">QJS10_CPB15g01894</name>
</gene>
<proteinExistence type="predicted"/>
<sequence length="113" mass="12339">MISTTSLDEFPSGSSMKLGHARVAAARTMRRRGSADVDGGWGGGGGFFLEGFLGRTSRRVLEGSVQVEMDLKEWVFDGLLVVFVREERLRELDRGSDDGGEKLRPKAAANARH</sequence>
<evidence type="ECO:0000313" key="2">
    <source>
        <dbReference type="EMBL" id="KAK1296024.1"/>
    </source>
</evidence>
<reference evidence="2" key="1">
    <citation type="journal article" date="2023" name="Nat. Commun.">
        <title>Diploid and tetraploid genomes of Acorus and the evolution of monocots.</title>
        <authorList>
            <person name="Ma L."/>
            <person name="Liu K.W."/>
            <person name="Li Z."/>
            <person name="Hsiao Y.Y."/>
            <person name="Qi Y."/>
            <person name="Fu T."/>
            <person name="Tang G.D."/>
            <person name="Zhang D."/>
            <person name="Sun W.H."/>
            <person name="Liu D.K."/>
            <person name="Li Y."/>
            <person name="Chen G.Z."/>
            <person name="Liu X.D."/>
            <person name="Liao X.Y."/>
            <person name="Jiang Y.T."/>
            <person name="Yu X."/>
            <person name="Hao Y."/>
            <person name="Huang J."/>
            <person name="Zhao X.W."/>
            <person name="Ke S."/>
            <person name="Chen Y.Y."/>
            <person name="Wu W.L."/>
            <person name="Hsu J.L."/>
            <person name="Lin Y.F."/>
            <person name="Huang M.D."/>
            <person name="Li C.Y."/>
            <person name="Huang L."/>
            <person name="Wang Z.W."/>
            <person name="Zhao X."/>
            <person name="Zhong W.Y."/>
            <person name="Peng D.H."/>
            <person name="Ahmad S."/>
            <person name="Lan S."/>
            <person name="Zhang J.S."/>
            <person name="Tsai W.C."/>
            <person name="Van de Peer Y."/>
            <person name="Liu Z.J."/>
        </authorList>
    </citation>
    <scope>NUCLEOTIDE SEQUENCE</scope>
    <source>
        <strain evidence="2">CP</strain>
    </source>
</reference>
<dbReference type="Proteomes" id="UP001180020">
    <property type="component" value="Unassembled WGS sequence"/>
</dbReference>
<evidence type="ECO:0000256" key="1">
    <source>
        <dbReference type="SAM" id="MobiDB-lite"/>
    </source>
</evidence>